<keyword evidence="12" id="KW-1185">Reference proteome</keyword>
<dbReference type="GO" id="GO:0006952">
    <property type="term" value="P:defense response"/>
    <property type="evidence" value="ECO:0007669"/>
    <property type="project" value="UniProtKB-KW"/>
</dbReference>
<evidence type="ECO:0000256" key="6">
    <source>
        <dbReference type="ARBA" id="ARBA00023159"/>
    </source>
</evidence>
<evidence type="ECO:0000256" key="2">
    <source>
        <dbReference type="ARBA" id="ARBA00022821"/>
    </source>
</evidence>
<dbReference type="GO" id="GO:0045893">
    <property type="term" value="P:positive regulation of DNA-templated transcription"/>
    <property type="evidence" value="ECO:0007669"/>
    <property type="project" value="TreeGrafter"/>
</dbReference>
<keyword evidence="5" id="KW-0238">DNA-binding</keyword>
<dbReference type="InterPro" id="IPR036955">
    <property type="entry name" value="AP2/ERF_dom_sf"/>
</dbReference>
<dbReference type="PANTHER" id="PTHR31241:SF62">
    <property type="entry name" value="DEHYDRATION-RESPONSIVE ELEMENT-BINDING PROTEIN 2D"/>
    <property type="match status" value="1"/>
</dbReference>
<dbReference type="EMBL" id="BKCP01009404">
    <property type="protein sequence ID" value="GER50927.1"/>
    <property type="molecule type" value="Genomic_DNA"/>
</dbReference>
<evidence type="ECO:0000256" key="4">
    <source>
        <dbReference type="ARBA" id="ARBA00023016"/>
    </source>
</evidence>
<dbReference type="InterPro" id="IPR016177">
    <property type="entry name" value="DNA-bd_dom_sf"/>
</dbReference>
<dbReference type="CDD" id="cd00018">
    <property type="entry name" value="AP2"/>
    <property type="match status" value="1"/>
</dbReference>
<keyword evidence="3" id="KW-0805">Transcription regulation</keyword>
<feature type="non-terminal residue" evidence="11">
    <location>
        <position position="1"/>
    </location>
</feature>
<evidence type="ECO:0000259" key="10">
    <source>
        <dbReference type="PROSITE" id="PS51032"/>
    </source>
</evidence>
<dbReference type="SUPFAM" id="SSF54171">
    <property type="entry name" value="DNA-binding domain"/>
    <property type="match status" value="1"/>
</dbReference>
<sequence>AVAYLPRKNSTYRLATDTIPTLDSHHKNRVVEKASRDTCQRYSVSASPPQGYKYEPSPNPKFFLHFACGIFYSLTKINSNWIKFCLEKNRIFEEIIGQRDSSMALLYQTSLLTCEPRKKKSRIRKTGDQSVATILEKWKNYNTKLDSVNQVIKPVKRAPAKGSRKGCMKGKGGPENSLCKYRGVRQRTWGKWVAEIREPHRGNRLWLGTYSSAPEAAYAYDEAARAMYGSFARLNFPSSEDIKDFSSAVATTSANSGCSEVCHDMVVLKEQHIHKLKTDDNEGLSKASREPSVPLAVVKKELTDAKEDEVIKREGEMIVLDKVIEDDEHCLLGNRETLGNEFERFEKEEMFDVDELLAELNNYSQDGDQMVRVTKGNHMLPIPHEGSYGNLRHEKALSVYDYDLDFLKPGREEDCNFWLSDFDLDLGSELAM</sequence>
<gene>
    <name evidence="11" type="ORF">STAS_28242</name>
</gene>
<evidence type="ECO:0000256" key="5">
    <source>
        <dbReference type="ARBA" id="ARBA00023125"/>
    </source>
</evidence>
<dbReference type="InterPro" id="IPR001471">
    <property type="entry name" value="AP2/ERF_dom"/>
</dbReference>
<dbReference type="GO" id="GO:0005634">
    <property type="term" value="C:nucleus"/>
    <property type="evidence" value="ECO:0007669"/>
    <property type="project" value="UniProtKB-SubCell"/>
</dbReference>
<dbReference type="PROSITE" id="PS51032">
    <property type="entry name" value="AP2_ERF"/>
    <property type="match status" value="1"/>
</dbReference>
<evidence type="ECO:0000313" key="11">
    <source>
        <dbReference type="EMBL" id="GER50927.1"/>
    </source>
</evidence>
<dbReference type="PANTHER" id="PTHR31241">
    <property type="entry name" value="DEHYDRATION-RESPONSIVE ELEMENT-BINDING PROTEIN 2C"/>
    <property type="match status" value="1"/>
</dbReference>
<keyword evidence="4" id="KW-0346">Stress response</keyword>
<evidence type="ECO:0000256" key="7">
    <source>
        <dbReference type="ARBA" id="ARBA00023163"/>
    </source>
</evidence>
<dbReference type="PRINTS" id="PR00367">
    <property type="entry name" value="ETHRSPELEMNT"/>
</dbReference>
<keyword evidence="6" id="KW-0010">Activator</keyword>
<accession>A0A5A7R2E3</accession>
<dbReference type="OrthoDB" id="550883at2759"/>
<comment type="similarity">
    <text evidence="9">Belongs to the AP2/ERF transcription factor family. ERF subfamily.</text>
</comment>
<dbReference type="FunFam" id="3.30.730.10:FF:000001">
    <property type="entry name" value="Ethylene-responsive transcription factor 2"/>
    <property type="match status" value="1"/>
</dbReference>
<comment type="subcellular location">
    <subcellularLocation>
        <location evidence="1">Nucleus</location>
    </subcellularLocation>
</comment>
<protein>
    <submittedName>
        <fullName evidence="11">Dehydration responsive element binding protein</fullName>
    </submittedName>
</protein>
<reference evidence="12" key="1">
    <citation type="journal article" date="2019" name="Curr. Biol.">
        <title>Genome Sequence of Striga asiatica Provides Insight into the Evolution of Plant Parasitism.</title>
        <authorList>
            <person name="Yoshida S."/>
            <person name="Kim S."/>
            <person name="Wafula E.K."/>
            <person name="Tanskanen J."/>
            <person name="Kim Y.M."/>
            <person name="Honaas L."/>
            <person name="Yang Z."/>
            <person name="Spallek T."/>
            <person name="Conn C.E."/>
            <person name="Ichihashi Y."/>
            <person name="Cheong K."/>
            <person name="Cui S."/>
            <person name="Der J.P."/>
            <person name="Gundlach H."/>
            <person name="Jiao Y."/>
            <person name="Hori C."/>
            <person name="Ishida J.K."/>
            <person name="Kasahara H."/>
            <person name="Kiba T."/>
            <person name="Kim M.S."/>
            <person name="Koo N."/>
            <person name="Laohavisit A."/>
            <person name="Lee Y.H."/>
            <person name="Lumba S."/>
            <person name="McCourt P."/>
            <person name="Mortimer J.C."/>
            <person name="Mutuku J.M."/>
            <person name="Nomura T."/>
            <person name="Sasaki-Sekimoto Y."/>
            <person name="Seto Y."/>
            <person name="Wang Y."/>
            <person name="Wakatake T."/>
            <person name="Sakakibara H."/>
            <person name="Demura T."/>
            <person name="Yamaguchi S."/>
            <person name="Yoneyama K."/>
            <person name="Manabe R.I."/>
            <person name="Nelson D.C."/>
            <person name="Schulman A.H."/>
            <person name="Timko M.P."/>
            <person name="dePamphilis C.W."/>
            <person name="Choi D."/>
            <person name="Shirasu K."/>
        </authorList>
    </citation>
    <scope>NUCLEOTIDE SEQUENCE [LARGE SCALE GENOMIC DNA]</scope>
    <source>
        <strain evidence="12">cv. UVA1</strain>
    </source>
</reference>
<keyword evidence="8" id="KW-0539">Nucleus</keyword>
<evidence type="ECO:0000256" key="8">
    <source>
        <dbReference type="ARBA" id="ARBA00023242"/>
    </source>
</evidence>
<evidence type="ECO:0000313" key="12">
    <source>
        <dbReference type="Proteomes" id="UP000325081"/>
    </source>
</evidence>
<proteinExistence type="inferred from homology"/>
<name>A0A5A7R2E3_STRAF</name>
<dbReference type="SMART" id="SM00380">
    <property type="entry name" value="AP2"/>
    <property type="match status" value="1"/>
</dbReference>
<evidence type="ECO:0000256" key="3">
    <source>
        <dbReference type="ARBA" id="ARBA00023015"/>
    </source>
</evidence>
<dbReference type="GO" id="GO:0000976">
    <property type="term" value="F:transcription cis-regulatory region binding"/>
    <property type="evidence" value="ECO:0007669"/>
    <property type="project" value="TreeGrafter"/>
</dbReference>
<evidence type="ECO:0000256" key="1">
    <source>
        <dbReference type="ARBA" id="ARBA00004123"/>
    </source>
</evidence>
<dbReference type="Proteomes" id="UP000325081">
    <property type="component" value="Unassembled WGS sequence"/>
</dbReference>
<dbReference type="Pfam" id="PF00847">
    <property type="entry name" value="AP2"/>
    <property type="match status" value="1"/>
</dbReference>
<dbReference type="Gene3D" id="3.30.730.10">
    <property type="entry name" value="AP2/ERF domain"/>
    <property type="match status" value="1"/>
</dbReference>
<dbReference type="AlphaFoldDB" id="A0A5A7R2E3"/>
<feature type="domain" description="AP2/ERF" evidence="10">
    <location>
        <begin position="180"/>
        <end position="237"/>
    </location>
</feature>
<keyword evidence="2" id="KW-0611">Plant defense</keyword>
<evidence type="ECO:0000256" key="9">
    <source>
        <dbReference type="ARBA" id="ARBA00024343"/>
    </source>
</evidence>
<keyword evidence="7" id="KW-0804">Transcription</keyword>
<dbReference type="GO" id="GO:0003700">
    <property type="term" value="F:DNA-binding transcription factor activity"/>
    <property type="evidence" value="ECO:0007669"/>
    <property type="project" value="InterPro"/>
</dbReference>
<comment type="caution">
    <text evidence="11">The sequence shown here is derived from an EMBL/GenBank/DDBJ whole genome shotgun (WGS) entry which is preliminary data.</text>
</comment>
<organism evidence="11 12">
    <name type="scientific">Striga asiatica</name>
    <name type="common">Asiatic witchweed</name>
    <name type="synonym">Buchnera asiatica</name>
    <dbReference type="NCBI Taxonomy" id="4170"/>
    <lineage>
        <taxon>Eukaryota</taxon>
        <taxon>Viridiplantae</taxon>
        <taxon>Streptophyta</taxon>
        <taxon>Embryophyta</taxon>
        <taxon>Tracheophyta</taxon>
        <taxon>Spermatophyta</taxon>
        <taxon>Magnoliopsida</taxon>
        <taxon>eudicotyledons</taxon>
        <taxon>Gunneridae</taxon>
        <taxon>Pentapetalae</taxon>
        <taxon>asterids</taxon>
        <taxon>lamiids</taxon>
        <taxon>Lamiales</taxon>
        <taxon>Orobanchaceae</taxon>
        <taxon>Buchnereae</taxon>
        <taxon>Striga</taxon>
    </lineage>
</organism>